<dbReference type="InterPro" id="IPR001333">
    <property type="entry name" value="Peptidase_M32_Taq"/>
</dbReference>
<dbReference type="Pfam" id="PF08439">
    <property type="entry name" value="Peptidase_M3_N"/>
    <property type="match status" value="1"/>
</dbReference>
<keyword evidence="4 6" id="KW-0862">Zinc</keyword>
<evidence type="ECO:0000256" key="1">
    <source>
        <dbReference type="ARBA" id="ARBA00022670"/>
    </source>
</evidence>
<dbReference type="CDD" id="cd09607">
    <property type="entry name" value="M3B_PepF"/>
    <property type="match status" value="1"/>
</dbReference>
<keyword evidence="3 6" id="KW-0378">Hydrolase</keyword>
<dbReference type="EMBL" id="JADIMF010000012">
    <property type="protein sequence ID" value="MBO8468298.1"/>
    <property type="molecule type" value="Genomic_DNA"/>
</dbReference>
<name>A0A9D9IAR8_9SPIO</name>
<dbReference type="InterPro" id="IPR001567">
    <property type="entry name" value="Pept_M3A_M3B_dom"/>
</dbReference>
<evidence type="ECO:0000256" key="3">
    <source>
        <dbReference type="ARBA" id="ARBA00022801"/>
    </source>
</evidence>
<proteinExistence type="inferred from homology"/>
<dbReference type="InterPro" id="IPR042088">
    <property type="entry name" value="OligoPept_F_C"/>
</dbReference>
<sequence>MTEKLPEWDMSDIYPSPDSERFHDDIRRVREIGDEIIEHCSDPHFPLLSLIKLKDEGDALIVTLTAYTEALLETDSENKAYLKALNESEEISVFYDKAEDAFIRCVSARKDEFSSPELSEYRYYLDRIAVEGSHLMSEAEEALASELARTGENAWQRLMSAVTSTAADGDKTLIELRALASDPDRPKRKDAYERELQLLDTHKTAVAAALNGVKGSVLTLERRRGWADPLDRSLFSSAISRKTLDALLGAMRESLPLFHHYFHIKARLMDLDKMDFYDLSAPVGKSSMKYSFQEAKEIVISAYKAFSTEMGAFAEMAFRHNWLDAAPHKGKAGGAFDIFFPARKQSRIFFNFDSSYDSVATIAHEMGHAYHDSVIKELPVSLSSYPMTLAETASIFGEMLVSDYILSSADRDETLTIIEAFVQNAAQVIVDILSRYIFEKSVFERRRDGEITADELSEMMLSAQSEAYGDAIGEKHKYMWAVKSHYYSADFSYYNYPYAFGELFALSLYSQKDKKDFPSLYRKVLENTGRMDAAACASIAGCNIEDKEFWKAGLDYIGRYIEELEKWL</sequence>
<dbReference type="GO" id="GO:0006508">
    <property type="term" value="P:proteolysis"/>
    <property type="evidence" value="ECO:0007669"/>
    <property type="project" value="UniProtKB-KW"/>
</dbReference>
<dbReference type="InterPro" id="IPR013647">
    <property type="entry name" value="OligopepF_N_dom"/>
</dbReference>
<evidence type="ECO:0000313" key="9">
    <source>
        <dbReference type="EMBL" id="MBO8468298.1"/>
    </source>
</evidence>
<feature type="domain" description="Peptidase M3A/M3B catalytic" evidence="7">
    <location>
        <begin position="179"/>
        <end position="552"/>
    </location>
</feature>
<dbReference type="InterPro" id="IPR034006">
    <property type="entry name" value="M3B_PepF_2"/>
</dbReference>
<dbReference type="GO" id="GO:0046872">
    <property type="term" value="F:metal ion binding"/>
    <property type="evidence" value="ECO:0007669"/>
    <property type="project" value="UniProtKB-UniRule"/>
</dbReference>
<dbReference type="PANTHER" id="PTHR34217:SF1">
    <property type="entry name" value="CARBOXYPEPTIDASE 1"/>
    <property type="match status" value="1"/>
</dbReference>
<reference evidence="9" key="2">
    <citation type="journal article" date="2021" name="PeerJ">
        <title>Extensive microbial diversity within the chicken gut microbiome revealed by metagenomics and culture.</title>
        <authorList>
            <person name="Gilroy R."/>
            <person name="Ravi A."/>
            <person name="Getino M."/>
            <person name="Pursley I."/>
            <person name="Horton D.L."/>
            <person name="Alikhan N.F."/>
            <person name="Baker D."/>
            <person name="Gharbi K."/>
            <person name="Hall N."/>
            <person name="Watson M."/>
            <person name="Adriaenssens E.M."/>
            <person name="Foster-Nyarko E."/>
            <person name="Jarju S."/>
            <person name="Secka A."/>
            <person name="Antonio M."/>
            <person name="Oren A."/>
            <person name="Chaudhuri R.R."/>
            <person name="La Ragione R."/>
            <person name="Hildebrand F."/>
            <person name="Pallen M.J."/>
        </authorList>
    </citation>
    <scope>NUCLEOTIDE SEQUENCE</scope>
    <source>
        <strain evidence="9">14700</strain>
    </source>
</reference>
<evidence type="ECO:0000259" key="8">
    <source>
        <dbReference type="Pfam" id="PF08439"/>
    </source>
</evidence>
<evidence type="ECO:0000256" key="6">
    <source>
        <dbReference type="RuleBase" id="RU003435"/>
    </source>
</evidence>
<evidence type="ECO:0000256" key="2">
    <source>
        <dbReference type="ARBA" id="ARBA00022723"/>
    </source>
</evidence>
<dbReference type="Pfam" id="PF01432">
    <property type="entry name" value="Peptidase_M3"/>
    <property type="match status" value="1"/>
</dbReference>
<protein>
    <submittedName>
        <fullName evidence="9">M3 family oligoendopeptidase</fullName>
    </submittedName>
</protein>
<keyword evidence="2 6" id="KW-0479">Metal-binding</keyword>
<gene>
    <name evidence="9" type="ORF">IAA72_00750</name>
</gene>
<dbReference type="GO" id="GO:0004222">
    <property type="term" value="F:metalloendopeptidase activity"/>
    <property type="evidence" value="ECO:0007669"/>
    <property type="project" value="InterPro"/>
</dbReference>
<evidence type="ECO:0000259" key="7">
    <source>
        <dbReference type="Pfam" id="PF01432"/>
    </source>
</evidence>
<dbReference type="GO" id="GO:0004181">
    <property type="term" value="F:metallocarboxypeptidase activity"/>
    <property type="evidence" value="ECO:0007669"/>
    <property type="project" value="InterPro"/>
</dbReference>
<evidence type="ECO:0000313" key="10">
    <source>
        <dbReference type="Proteomes" id="UP000810292"/>
    </source>
</evidence>
<dbReference type="Proteomes" id="UP000810292">
    <property type="component" value="Unassembled WGS sequence"/>
</dbReference>
<evidence type="ECO:0000256" key="5">
    <source>
        <dbReference type="ARBA" id="ARBA00023049"/>
    </source>
</evidence>
<keyword evidence="1 6" id="KW-0645">Protease</keyword>
<comment type="cofactor">
    <cofactor evidence="6">
        <name>Zn(2+)</name>
        <dbReference type="ChEBI" id="CHEBI:29105"/>
    </cofactor>
    <text evidence="6">Binds 1 zinc ion.</text>
</comment>
<feature type="domain" description="Oligopeptidase F N-terminal" evidence="8">
    <location>
        <begin position="115"/>
        <end position="160"/>
    </location>
</feature>
<keyword evidence="5 6" id="KW-0482">Metalloprotease</keyword>
<evidence type="ECO:0000256" key="4">
    <source>
        <dbReference type="ARBA" id="ARBA00022833"/>
    </source>
</evidence>
<accession>A0A9D9IAR8</accession>
<dbReference type="Gene3D" id="1.10.1370.20">
    <property type="entry name" value="Oligoendopeptidase f, C-terminal domain"/>
    <property type="match status" value="1"/>
</dbReference>
<comment type="similarity">
    <text evidence="6">Belongs to the peptidase M3 family.</text>
</comment>
<dbReference type="SUPFAM" id="SSF55486">
    <property type="entry name" value="Metalloproteases ('zincins'), catalytic domain"/>
    <property type="match status" value="1"/>
</dbReference>
<organism evidence="9 10">
    <name type="scientific">Candidatus Ornithospirochaeta stercoravium</name>
    <dbReference type="NCBI Taxonomy" id="2840897"/>
    <lineage>
        <taxon>Bacteria</taxon>
        <taxon>Pseudomonadati</taxon>
        <taxon>Spirochaetota</taxon>
        <taxon>Spirochaetia</taxon>
        <taxon>Spirochaetales</taxon>
        <taxon>Spirochaetaceae</taxon>
        <taxon>Spirochaetaceae incertae sedis</taxon>
        <taxon>Candidatus Ornithospirochaeta</taxon>
    </lineage>
</organism>
<dbReference type="AlphaFoldDB" id="A0A9D9IAR8"/>
<dbReference type="PANTHER" id="PTHR34217">
    <property type="entry name" value="METAL-DEPENDENT CARBOXYPEPTIDASE"/>
    <property type="match status" value="1"/>
</dbReference>
<reference evidence="9" key="1">
    <citation type="submission" date="2020-10" db="EMBL/GenBank/DDBJ databases">
        <authorList>
            <person name="Gilroy R."/>
        </authorList>
    </citation>
    <scope>NUCLEOTIDE SEQUENCE</scope>
    <source>
        <strain evidence="9">14700</strain>
    </source>
</reference>
<comment type="caution">
    <text evidence="9">The sequence shown here is derived from an EMBL/GenBank/DDBJ whole genome shotgun (WGS) entry which is preliminary data.</text>
</comment>
<dbReference type="Gene3D" id="1.20.140.70">
    <property type="entry name" value="Oligopeptidase f, N-terminal domain"/>
    <property type="match status" value="1"/>
</dbReference>